<proteinExistence type="predicted"/>
<sequence length="141" mass="15279">MATPMQIPLPSPQKELALNGVCSYHIEGETLYLDVAEVASRRNADSASGELALEIWALEAPYTGGNFSGYLIASQPLGSLSGQHCFRNCSATLPMQMPTEGVWTLVLMLRESTGSSLVTRDYINFSQQVLAECKMTLSLCS</sequence>
<comment type="caution">
    <text evidence="1">The sequence shown here is derived from an EMBL/GenBank/DDBJ whole genome shotgun (WGS) entry which is preliminary data.</text>
</comment>
<evidence type="ECO:0000313" key="2">
    <source>
        <dbReference type="Proteomes" id="UP001620597"/>
    </source>
</evidence>
<dbReference type="RefSeq" id="WP_416206262.1">
    <property type="nucleotide sequence ID" value="NZ_JBBKTX010000014.1"/>
</dbReference>
<protein>
    <submittedName>
        <fullName evidence="1">Uncharacterized protein</fullName>
    </submittedName>
</protein>
<accession>A0ABW8NJX7</accession>
<dbReference type="Proteomes" id="UP001620597">
    <property type="component" value="Unassembled WGS sequence"/>
</dbReference>
<evidence type="ECO:0000313" key="1">
    <source>
        <dbReference type="EMBL" id="MFK4753187.1"/>
    </source>
</evidence>
<name>A0ABW8NJX7_9GAMM</name>
<dbReference type="EMBL" id="JBBKTX010000014">
    <property type="protein sequence ID" value="MFK4753187.1"/>
    <property type="molecule type" value="Genomic_DNA"/>
</dbReference>
<keyword evidence="2" id="KW-1185">Reference proteome</keyword>
<gene>
    <name evidence="1" type="ORF">WG929_12260</name>
</gene>
<organism evidence="1 2">
    <name type="scientific">Oceanobacter antarcticus</name>
    <dbReference type="NCBI Taxonomy" id="3133425"/>
    <lineage>
        <taxon>Bacteria</taxon>
        <taxon>Pseudomonadati</taxon>
        <taxon>Pseudomonadota</taxon>
        <taxon>Gammaproteobacteria</taxon>
        <taxon>Oceanospirillales</taxon>
        <taxon>Oceanospirillaceae</taxon>
        <taxon>Oceanobacter</taxon>
    </lineage>
</organism>
<reference evidence="1 2" key="1">
    <citation type="submission" date="2024-03" db="EMBL/GenBank/DDBJ databases">
        <title>High-quality draft genome sequence of Oceanobacter sp. wDCs-4.</title>
        <authorList>
            <person name="Dong C."/>
        </authorList>
    </citation>
    <scope>NUCLEOTIDE SEQUENCE [LARGE SCALE GENOMIC DNA]</scope>
    <source>
        <strain evidence="2">wDCs-4</strain>
    </source>
</reference>